<organism evidence="1 2">
    <name type="scientific">Paludibacterium purpuratum</name>
    <dbReference type="NCBI Taxonomy" id="1144873"/>
    <lineage>
        <taxon>Bacteria</taxon>
        <taxon>Pseudomonadati</taxon>
        <taxon>Pseudomonadota</taxon>
        <taxon>Betaproteobacteria</taxon>
        <taxon>Neisseriales</taxon>
        <taxon>Chromobacteriaceae</taxon>
        <taxon>Paludibacterium</taxon>
    </lineage>
</organism>
<accession>A0A4R7BBW6</accession>
<protein>
    <submittedName>
        <fullName evidence="1">Uncharacterized protein</fullName>
    </submittedName>
</protein>
<dbReference type="EMBL" id="SNZP01000002">
    <property type="protein sequence ID" value="TDR82153.1"/>
    <property type="molecule type" value="Genomic_DNA"/>
</dbReference>
<evidence type="ECO:0000313" key="2">
    <source>
        <dbReference type="Proteomes" id="UP000295611"/>
    </source>
</evidence>
<keyword evidence="2" id="KW-1185">Reference proteome</keyword>
<sequence length="36" mass="3725">MGYATELYLFLYCQASGKAALDAAHAAGLFGQDDAA</sequence>
<name>A0A4R7BBW6_9NEIS</name>
<dbReference type="AlphaFoldDB" id="A0A4R7BBW6"/>
<comment type="caution">
    <text evidence="1">The sequence shown here is derived from an EMBL/GenBank/DDBJ whole genome shotgun (WGS) entry which is preliminary data.</text>
</comment>
<evidence type="ECO:0000313" key="1">
    <source>
        <dbReference type="EMBL" id="TDR82153.1"/>
    </source>
</evidence>
<gene>
    <name evidence="1" type="ORF">DFP86_102267</name>
</gene>
<proteinExistence type="predicted"/>
<reference evidence="1 2" key="1">
    <citation type="submission" date="2019-03" db="EMBL/GenBank/DDBJ databases">
        <title>Genomic Encyclopedia of Type Strains, Phase III (KMG-III): the genomes of soil and plant-associated and newly described type strains.</title>
        <authorList>
            <person name="Whitman W."/>
        </authorList>
    </citation>
    <scope>NUCLEOTIDE SEQUENCE [LARGE SCALE GENOMIC DNA]</scope>
    <source>
        <strain evidence="1 2">CECT 8976</strain>
    </source>
</reference>
<dbReference type="Proteomes" id="UP000295611">
    <property type="component" value="Unassembled WGS sequence"/>
</dbReference>